<reference evidence="2" key="1">
    <citation type="journal article" date="2022" name="Mol. Ecol. Resour.">
        <title>The genomes of chicory, endive, great burdock and yacon provide insights into Asteraceae palaeo-polyploidization history and plant inulin production.</title>
        <authorList>
            <person name="Fan W."/>
            <person name="Wang S."/>
            <person name="Wang H."/>
            <person name="Wang A."/>
            <person name="Jiang F."/>
            <person name="Liu H."/>
            <person name="Zhao H."/>
            <person name="Xu D."/>
            <person name="Zhang Y."/>
        </authorList>
    </citation>
    <scope>NUCLEOTIDE SEQUENCE [LARGE SCALE GENOMIC DNA]</scope>
    <source>
        <strain evidence="2">cv. Niubang</strain>
    </source>
</reference>
<dbReference type="EMBL" id="CM042049">
    <property type="protein sequence ID" value="KAI3746963.1"/>
    <property type="molecule type" value="Genomic_DNA"/>
</dbReference>
<comment type="caution">
    <text evidence="1">The sequence shown here is derived from an EMBL/GenBank/DDBJ whole genome shotgun (WGS) entry which is preliminary data.</text>
</comment>
<accession>A0ACB9DJX8</accession>
<keyword evidence="2" id="KW-1185">Reference proteome</keyword>
<gene>
    <name evidence="1" type="ORF">L6452_09405</name>
</gene>
<sequence length="129" mass="13813">MVVVLHSTTNHNSRYTDGGEALPPPPALGLQFIAPIILNRGLEEEAELHHNLCICCCVWLWNGAPSPPPPPSVFALWQEEDVRQSDLTSTPVLDMTYLSSGSTVLIQLLLVTVTATAAAAAAAAAVWNR</sequence>
<proteinExistence type="predicted"/>
<protein>
    <submittedName>
        <fullName evidence="1">Uncharacterized protein</fullName>
    </submittedName>
</protein>
<reference evidence="1 2" key="2">
    <citation type="journal article" date="2022" name="Mol. Ecol. Resour.">
        <title>The genomes of chicory, endive, great burdock and yacon provide insights into Asteraceae paleo-polyploidization history and plant inulin production.</title>
        <authorList>
            <person name="Fan W."/>
            <person name="Wang S."/>
            <person name="Wang H."/>
            <person name="Wang A."/>
            <person name="Jiang F."/>
            <person name="Liu H."/>
            <person name="Zhao H."/>
            <person name="Xu D."/>
            <person name="Zhang Y."/>
        </authorList>
    </citation>
    <scope>NUCLEOTIDE SEQUENCE [LARGE SCALE GENOMIC DNA]</scope>
    <source>
        <strain evidence="2">cv. Niubang</strain>
    </source>
</reference>
<name>A0ACB9DJX8_ARCLA</name>
<organism evidence="1 2">
    <name type="scientific">Arctium lappa</name>
    <name type="common">Greater burdock</name>
    <name type="synonym">Lappa major</name>
    <dbReference type="NCBI Taxonomy" id="4217"/>
    <lineage>
        <taxon>Eukaryota</taxon>
        <taxon>Viridiplantae</taxon>
        <taxon>Streptophyta</taxon>
        <taxon>Embryophyta</taxon>
        <taxon>Tracheophyta</taxon>
        <taxon>Spermatophyta</taxon>
        <taxon>Magnoliopsida</taxon>
        <taxon>eudicotyledons</taxon>
        <taxon>Gunneridae</taxon>
        <taxon>Pentapetalae</taxon>
        <taxon>asterids</taxon>
        <taxon>campanulids</taxon>
        <taxon>Asterales</taxon>
        <taxon>Asteraceae</taxon>
        <taxon>Carduoideae</taxon>
        <taxon>Cardueae</taxon>
        <taxon>Arctiinae</taxon>
        <taxon>Arctium</taxon>
    </lineage>
</organism>
<dbReference type="Proteomes" id="UP001055879">
    <property type="component" value="Linkage Group LG03"/>
</dbReference>
<evidence type="ECO:0000313" key="2">
    <source>
        <dbReference type="Proteomes" id="UP001055879"/>
    </source>
</evidence>
<evidence type="ECO:0000313" key="1">
    <source>
        <dbReference type="EMBL" id="KAI3746963.1"/>
    </source>
</evidence>